<dbReference type="Proteomes" id="UP000039660">
    <property type="component" value="Unassembled WGS sequence"/>
</dbReference>
<accession>A0A0T7H1N6</accession>
<dbReference type="RefSeq" id="WP_172730023.1">
    <property type="nucleotide sequence ID" value="NZ_CCRK01000015.1"/>
</dbReference>
<gene>
    <name evidence="2" type="ORF">NGAL_HAMBI1189_49660</name>
</gene>
<dbReference type="EMBL" id="CCRK01000015">
    <property type="protein sequence ID" value="CDZ53373.1"/>
    <property type="molecule type" value="Genomic_DNA"/>
</dbReference>
<proteinExistence type="predicted"/>
<sequence length="72" mass="8149">MRPEHVPVDAYRLLRELAVKKKIRIPNRSLDNDAAVGFLLTRSLAKKTEDEQHLEPTDEGLAVGRIVHAPPR</sequence>
<organism evidence="2 3">
    <name type="scientific">Neorhizobium galegae bv. officinalis</name>
    <dbReference type="NCBI Taxonomy" id="323656"/>
    <lineage>
        <taxon>Bacteria</taxon>
        <taxon>Pseudomonadati</taxon>
        <taxon>Pseudomonadota</taxon>
        <taxon>Alphaproteobacteria</taxon>
        <taxon>Hyphomicrobiales</taxon>
        <taxon>Rhizobiaceae</taxon>
        <taxon>Rhizobium/Agrobacterium group</taxon>
        <taxon>Neorhizobium</taxon>
    </lineage>
</organism>
<dbReference type="AlphaFoldDB" id="A0A0T7H1N6"/>
<reference evidence="2 3" key="1">
    <citation type="submission" date="2014-08" db="EMBL/GenBank/DDBJ databases">
        <authorList>
            <person name="Chen Y.-H."/>
        </authorList>
    </citation>
    <scope>NUCLEOTIDE SEQUENCE [LARGE SCALE GENOMIC DNA]</scope>
</reference>
<evidence type="ECO:0000256" key="1">
    <source>
        <dbReference type="SAM" id="MobiDB-lite"/>
    </source>
</evidence>
<name>A0A0T7H1N6_NEOGA</name>
<evidence type="ECO:0000313" key="2">
    <source>
        <dbReference type="EMBL" id="CDZ53373.1"/>
    </source>
</evidence>
<protein>
    <submittedName>
        <fullName evidence="2">Uncharacterized protein</fullName>
    </submittedName>
</protein>
<feature type="region of interest" description="Disordered" evidence="1">
    <location>
        <begin position="48"/>
        <end position="72"/>
    </location>
</feature>
<evidence type="ECO:0000313" key="3">
    <source>
        <dbReference type="Proteomes" id="UP000039660"/>
    </source>
</evidence>